<sequence length="463" mass="48001">MTEDTQPAGVSVNVTGPQIELIANIPTLNGDALFALGPDAVEALDLAYQENCPNGLDSPNCEAGLQNAINVDQQALQKRVVIFLVPIMVAAIAVEYAQIRKYESGISTIRMPSPNLERISSAQGASTVVFATQPNGGNLITAVPSPTVVSTSQFAVATVTADSSVAQTGDLVFGMSAMAGYAFSDFVQSYGHCTVTRKRSCDPYEQAGAVAAAAIGQVEPGGVMQDLIWLPTDISFPQLIQPLLAQLPLVIAFGKKVTLLAANSDLLSNVATFLLLAAFAELTLLAPNPTSLIVPASYFITSSPAPQPTASARPCPGQLPNCSNCGGNSVPQTTPPTINGTCIGLPQHNNFAAGCPCVDPNDAPVWAVYNNTADYNADFYFLAALAANLVNSTYDPTYQSISTTSTTSATPTSSSSAAMICINGAGYTALASCEAKCVSGTCSALVVKGKRSSEHTSYKCTCS</sequence>
<dbReference type="Proteomes" id="UP000664534">
    <property type="component" value="Unassembled WGS sequence"/>
</dbReference>
<comment type="caution">
    <text evidence="2">The sequence shown here is derived from an EMBL/GenBank/DDBJ whole genome shotgun (WGS) entry which is preliminary data.</text>
</comment>
<name>A0A8H3J8Q6_9LECA</name>
<dbReference type="AlphaFoldDB" id="A0A8H3J8Q6"/>
<reference evidence="2" key="1">
    <citation type="submission" date="2021-03" db="EMBL/GenBank/DDBJ databases">
        <authorList>
            <person name="Tagirdzhanova G."/>
        </authorList>
    </citation>
    <scope>NUCLEOTIDE SEQUENCE</scope>
</reference>
<keyword evidence="1" id="KW-1133">Transmembrane helix</keyword>
<dbReference type="EMBL" id="CAJPDT010000211">
    <property type="protein sequence ID" value="CAF9942687.1"/>
    <property type="molecule type" value="Genomic_DNA"/>
</dbReference>
<keyword evidence="1" id="KW-0472">Membrane</keyword>
<protein>
    <submittedName>
        <fullName evidence="2">Uncharacterized protein</fullName>
    </submittedName>
</protein>
<feature type="transmembrane region" description="Helical" evidence="1">
    <location>
        <begin position="80"/>
        <end position="99"/>
    </location>
</feature>
<dbReference type="OrthoDB" id="10543126at2759"/>
<proteinExistence type="predicted"/>
<organism evidence="2 3">
    <name type="scientific">Imshaugia aleurites</name>
    <dbReference type="NCBI Taxonomy" id="172621"/>
    <lineage>
        <taxon>Eukaryota</taxon>
        <taxon>Fungi</taxon>
        <taxon>Dikarya</taxon>
        <taxon>Ascomycota</taxon>
        <taxon>Pezizomycotina</taxon>
        <taxon>Lecanoromycetes</taxon>
        <taxon>OSLEUM clade</taxon>
        <taxon>Lecanoromycetidae</taxon>
        <taxon>Lecanorales</taxon>
        <taxon>Lecanorineae</taxon>
        <taxon>Parmeliaceae</taxon>
        <taxon>Imshaugia</taxon>
    </lineage>
</organism>
<accession>A0A8H3J8Q6</accession>
<evidence type="ECO:0000313" key="3">
    <source>
        <dbReference type="Proteomes" id="UP000664534"/>
    </source>
</evidence>
<keyword evidence="3" id="KW-1185">Reference proteome</keyword>
<keyword evidence="1" id="KW-0812">Transmembrane</keyword>
<evidence type="ECO:0000256" key="1">
    <source>
        <dbReference type="SAM" id="Phobius"/>
    </source>
</evidence>
<gene>
    <name evidence="2" type="ORF">IMSHALPRED_004468</name>
</gene>
<evidence type="ECO:0000313" key="2">
    <source>
        <dbReference type="EMBL" id="CAF9942687.1"/>
    </source>
</evidence>